<keyword evidence="2" id="KW-0288">FMN</keyword>
<accession>A0ABW6AK98</accession>
<evidence type="ECO:0000256" key="2">
    <source>
        <dbReference type="ARBA" id="ARBA00022643"/>
    </source>
</evidence>
<organism evidence="5 6">
    <name type="scientific">Spirosoma flavum</name>
    <dbReference type="NCBI Taxonomy" id="2048557"/>
    <lineage>
        <taxon>Bacteria</taxon>
        <taxon>Pseudomonadati</taxon>
        <taxon>Bacteroidota</taxon>
        <taxon>Cytophagia</taxon>
        <taxon>Cytophagales</taxon>
        <taxon>Cytophagaceae</taxon>
        <taxon>Spirosoma</taxon>
    </lineage>
</organism>
<evidence type="ECO:0000313" key="6">
    <source>
        <dbReference type="Proteomes" id="UP001597512"/>
    </source>
</evidence>
<dbReference type="NCBIfam" id="TIGR00229">
    <property type="entry name" value="sensory_box"/>
    <property type="match status" value="1"/>
</dbReference>
<dbReference type="InterPro" id="IPR000014">
    <property type="entry name" value="PAS"/>
</dbReference>
<dbReference type="CDD" id="cd00130">
    <property type="entry name" value="PAS"/>
    <property type="match status" value="1"/>
</dbReference>
<dbReference type="PANTHER" id="PTHR47429">
    <property type="entry name" value="PROTEIN TWIN LOV 1"/>
    <property type="match status" value="1"/>
</dbReference>
<protein>
    <submittedName>
        <fullName evidence="5">PAS domain-containing protein</fullName>
    </submittedName>
</protein>
<dbReference type="RefSeq" id="WP_381504104.1">
    <property type="nucleotide sequence ID" value="NZ_JBHUOM010000019.1"/>
</dbReference>
<keyword evidence="6" id="KW-1185">Reference proteome</keyword>
<reference evidence="6" key="1">
    <citation type="journal article" date="2019" name="Int. J. Syst. Evol. Microbiol.">
        <title>The Global Catalogue of Microorganisms (GCM) 10K type strain sequencing project: providing services to taxonomists for standard genome sequencing and annotation.</title>
        <authorList>
            <consortium name="The Broad Institute Genomics Platform"/>
            <consortium name="The Broad Institute Genome Sequencing Center for Infectious Disease"/>
            <person name="Wu L."/>
            <person name="Ma J."/>
        </authorList>
    </citation>
    <scope>NUCLEOTIDE SEQUENCE [LARGE SCALE GENOMIC DNA]</scope>
    <source>
        <strain evidence="6">KCTC 52490</strain>
    </source>
</reference>
<evidence type="ECO:0000256" key="1">
    <source>
        <dbReference type="ARBA" id="ARBA00022630"/>
    </source>
</evidence>
<gene>
    <name evidence="5" type="ORF">ACFS25_18865</name>
</gene>
<sequence length="175" mass="20452">MNFSGPYDKQIAAQYRGGLLTPLLAGWEFRQKPALLAGQAGWLSLAKNQDWILTAPIRHDLMSDKWVIVVTDSDQVIQYVNPRFEEMTGYTHQEVIGRRPTFLQGERTSLLSRQRIKQAIQQRRSVSERLLNYRKDQTPYWCQIVIRPIVNRQKQVVNFIAFEQEVPSDESYVDR</sequence>
<dbReference type="EMBL" id="JBHUOM010000019">
    <property type="protein sequence ID" value="MFD2935850.1"/>
    <property type="molecule type" value="Genomic_DNA"/>
</dbReference>
<dbReference type="Pfam" id="PF13426">
    <property type="entry name" value="PAS_9"/>
    <property type="match status" value="1"/>
</dbReference>
<dbReference type="SUPFAM" id="SSF55785">
    <property type="entry name" value="PYP-like sensor domain (PAS domain)"/>
    <property type="match status" value="1"/>
</dbReference>
<feature type="domain" description="PAS" evidence="4">
    <location>
        <begin position="68"/>
        <end position="123"/>
    </location>
</feature>
<proteinExistence type="predicted"/>
<comment type="caution">
    <text evidence="5">The sequence shown here is derived from an EMBL/GenBank/DDBJ whole genome shotgun (WGS) entry which is preliminary data.</text>
</comment>
<dbReference type="Gene3D" id="3.30.450.20">
    <property type="entry name" value="PAS domain"/>
    <property type="match status" value="1"/>
</dbReference>
<evidence type="ECO:0000313" key="5">
    <source>
        <dbReference type="EMBL" id="MFD2935850.1"/>
    </source>
</evidence>
<dbReference type="PROSITE" id="PS50112">
    <property type="entry name" value="PAS"/>
    <property type="match status" value="1"/>
</dbReference>
<name>A0ABW6AK98_9BACT</name>
<evidence type="ECO:0000256" key="3">
    <source>
        <dbReference type="ARBA" id="ARBA00022991"/>
    </source>
</evidence>
<keyword evidence="1" id="KW-0285">Flavoprotein</keyword>
<dbReference type="Proteomes" id="UP001597512">
    <property type="component" value="Unassembled WGS sequence"/>
</dbReference>
<evidence type="ECO:0000259" key="4">
    <source>
        <dbReference type="PROSITE" id="PS50112"/>
    </source>
</evidence>
<dbReference type="InterPro" id="IPR035965">
    <property type="entry name" value="PAS-like_dom_sf"/>
</dbReference>
<dbReference type="PANTHER" id="PTHR47429:SF2">
    <property type="entry name" value="PROTEIN TWIN LOV 1"/>
    <property type="match status" value="1"/>
</dbReference>
<keyword evidence="3" id="KW-0157">Chromophore</keyword>